<evidence type="ECO:0000313" key="3">
    <source>
        <dbReference type="EMBL" id="KLU27245.1"/>
    </source>
</evidence>
<dbReference type="InterPro" id="IPR015943">
    <property type="entry name" value="WD40/YVTN_repeat-like_dom_sf"/>
</dbReference>
<name>A0A0J1D3F4_9BURK</name>
<proteinExistence type="inferred from homology"/>
<dbReference type="EMBL" id="AEJF01000044">
    <property type="protein sequence ID" value="KLU27245.1"/>
    <property type="molecule type" value="Genomic_DNA"/>
</dbReference>
<dbReference type="GO" id="GO:0006006">
    <property type="term" value="P:glucose metabolic process"/>
    <property type="evidence" value="ECO:0007669"/>
    <property type="project" value="UniProtKB-KW"/>
</dbReference>
<accession>A0A0J1D3F4</accession>
<dbReference type="GO" id="GO:0017057">
    <property type="term" value="F:6-phosphogluconolactonase activity"/>
    <property type="evidence" value="ECO:0007669"/>
    <property type="project" value="TreeGrafter"/>
</dbReference>
<keyword evidence="2" id="KW-0313">Glucose metabolism</keyword>
<dbReference type="Gene3D" id="2.130.10.10">
    <property type="entry name" value="YVTN repeat-like/Quinoprotein amine dehydrogenase"/>
    <property type="match status" value="1"/>
</dbReference>
<reference evidence="3 4" key="1">
    <citation type="journal article" date="2015" name="Genome Announc.">
        <title>Draft Genome Sequence of Burkholderia sp. Strain PML1(12), an Ectomycorrhizosphere-Inhabiting Bacterium with Effective Mineral-Weathering Ability.</title>
        <authorList>
            <person name="Uroz S."/>
            <person name="Oger P."/>
        </authorList>
    </citation>
    <scope>NUCLEOTIDE SEQUENCE [LARGE SCALE GENOMIC DNA]</scope>
    <source>
        <strain evidence="4">PML1(12)</strain>
    </source>
</reference>
<dbReference type="Pfam" id="PF10282">
    <property type="entry name" value="Lactonase"/>
    <property type="match status" value="1"/>
</dbReference>
<evidence type="ECO:0000256" key="2">
    <source>
        <dbReference type="ARBA" id="ARBA00022526"/>
    </source>
</evidence>
<keyword evidence="2" id="KW-0119">Carbohydrate metabolism</keyword>
<keyword evidence="4" id="KW-1185">Reference proteome</keyword>
<dbReference type="AlphaFoldDB" id="A0A0J1D3F4"/>
<dbReference type="PATRIC" id="fig|908627.4.peg.1190"/>
<protein>
    <recommendedName>
        <fullName evidence="5">6-phosphogluconolactonase</fullName>
    </recommendedName>
</protein>
<dbReference type="SUPFAM" id="SSF75011">
    <property type="entry name" value="3-carboxy-cis,cis-mucoante lactonizing enzyme"/>
    <property type="match status" value="1"/>
</dbReference>
<dbReference type="InterPro" id="IPR050282">
    <property type="entry name" value="Cycloisomerase_2"/>
</dbReference>
<organism evidence="3 4">
    <name type="scientific">Caballeronia mineralivorans PML1(12)</name>
    <dbReference type="NCBI Taxonomy" id="908627"/>
    <lineage>
        <taxon>Bacteria</taxon>
        <taxon>Pseudomonadati</taxon>
        <taxon>Pseudomonadota</taxon>
        <taxon>Betaproteobacteria</taxon>
        <taxon>Burkholderiales</taxon>
        <taxon>Burkholderiaceae</taxon>
        <taxon>Caballeronia</taxon>
    </lineage>
</organism>
<dbReference type="Proteomes" id="UP000035963">
    <property type="component" value="Unassembled WGS sequence"/>
</dbReference>
<dbReference type="PANTHER" id="PTHR30344">
    <property type="entry name" value="6-PHOSPHOGLUCONOLACTONASE-RELATED"/>
    <property type="match status" value="1"/>
</dbReference>
<dbReference type="PANTHER" id="PTHR30344:SF1">
    <property type="entry name" value="6-PHOSPHOGLUCONOLACTONASE"/>
    <property type="match status" value="1"/>
</dbReference>
<dbReference type="InterPro" id="IPR019405">
    <property type="entry name" value="Lactonase_7-beta_prop"/>
</dbReference>
<comment type="similarity">
    <text evidence="1">Belongs to the cycloisomerase 2 family.</text>
</comment>
<dbReference type="OrthoDB" id="9790815at2"/>
<gene>
    <name evidence="3" type="ORF">EOS_05400</name>
</gene>
<dbReference type="RefSeq" id="WP_047845581.1">
    <property type="nucleotide sequence ID" value="NZ_AEJF01000044.1"/>
</dbReference>
<evidence type="ECO:0000313" key="4">
    <source>
        <dbReference type="Proteomes" id="UP000035963"/>
    </source>
</evidence>
<comment type="caution">
    <text evidence="3">The sequence shown here is derived from an EMBL/GenBank/DDBJ whole genome shotgun (WGS) entry which is preliminary data.</text>
</comment>
<sequence length="372" mass="39481">MTAITLVFVGCLNQAVPHFAAANGKGISVFAFDETTGALSWLADTVDAPNPTYLAVLPERGMLYATTEVFGWREGLISAYRIDKARGSLTLVGARQTTRGSLTAHCNTDRQGTCAFVANYSHETPGEVPGQHVVSFSIMADGSLTPAISEFAHHDTGPRADRQAVPHAHCVVPGPDNRFVVVPDLGGDQLVTYRLDATSGRLAQTDIAPLRMAPGSGPRHLVFHPDGATAYVINELNNALCRLAYASETGTLQLLQSVDGLPPDAAPSFAADLCVSANGRFLYATYRGDNSVVTYALDEKDGTILTGARQDSGGRTPRSFTLSPMGKFMLVANQDSDVLVSLRLDPDSGKPLEQVDVVSVGTPMCVKAARFA</sequence>
<evidence type="ECO:0000256" key="1">
    <source>
        <dbReference type="ARBA" id="ARBA00005564"/>
    </source>
</evidence>
<evidence type="ECO:0008006" key="5">
    <source>
        <dbReference type="Google" id="ProtNLM"/>
    </source>
</evidence>